<evidence type="ECO:0000256" key="13">
    <source>
        <dbReference type="SAM" id="Phobius"/>
    </source>
</evidence>
<comment type="similarity">
    <text evidence="12">Belongs to the cytochrome b561 family.</text>
</comment>
<sequence length="168" mass="19150">MPAIVLHWALALLIVFMLCLGWYMMTVEHEPGGEWYIDLHKSFGLIVFALVLLRVLWRLGHRPEPLPAGTPRWQVAASRWTEGLLYVCMLVMPITGILGSMYSRAGLAFFGVALPAWVTPTRATAKLFFNIHSFTVWILVGLVVLHALGGLKHLLVDKDRVFHRMWFR</sequence>
<evidence type="ECO:0000256" key="5">
    <source>
        <dbReference type="ARBA" id="ARBA00022617"/>
    </source>
</evidence>
<keyword evidence="11 13" id="KW-0472">Membrane</keyword>
<dbReference type="GO" id="GO:0009055">
    <property type="term" value="F:electron transfer activity"/>
    <property type="evidence" value="ECO:0007669"/>
    <property type="project" value="InterPro"/>
</dbReference>
<reference evidence="15" key="1">
    <citation type="submission" date="2020-11" db="EMBL/GenBank/DDBJ databases">
        <title>Bacterial whole genome sequence for Caenimonas sp. DR4.4.</title>
        <authorList>
            <person name="Le V."/>
            <person name="Ko S.-R."/>
            <person name="Ahn C.-Y."/>
            <person name="Oh H.-M."/>
        </authorList>
    </citation>
    <scope>NUCLEOTIDE SEQUENCE</scope>
    <source>
        <strain evidence="15">DR4.4</strain>
    </source>
</reference>
<keyword evidence="6 13" id="KW-0812">Transmembrane</keyword>
<dbReference type="EMBL" id="JADWYS010000001">
    <property type="protein sequence ID" value="MBG9386661.1"/>
    <property type="molecule type" value="Genomic_DNA"/>
</dbReference>
<dbReference type="Pfam" id="PF01292">
    <property type="entry name" value="Ni_hydr_CYTB"/>
    <property type="match status" value="1"/>
</dbReference>
<feature type="transmembrane region" description="Helical" evidence="13">
    <location>
        <begin position="5"/>
        <end position="25"/>
    </location>
</feature>
<dbReference type="PANTHER" id="PTHR30529">
    <property type="entry name" value="CYTOCHROME B561"/>
    <property type="match status" value="1"/>
</dbReference>
<dbReference type="Proteomes" id="UP000651050">
    <property type="component" value="Unassembled WGS sequence"/>
</dbReference>
<dbReference type="GO" id="GO:0005886">
    <property type="term" value="C:plasma membrane"/>
    <property type="evidence" value="ECO:0007669"/>
    <property type="project" value="UniProtKB-SubCell"/>
</dbReference>
<dbReference type="InterPro" id="IPR011577">
    <property type="entry name" value="Cyt_b561_bac/Ni-Hgenase"/>
</dbReference>
<evidence type="ECO:0000256" key="3">
    <source>
        <dbReference type="ARBA" id="ARBA00022448"/>
    </source>
</evidence>
<evidence type="ECO:0000259" key="14">
    <source>
        <dbReference type="Pfam" id="PF01292"/>
    </source>
</evidence>
<keyword evidence="10" id="KW-0408">Iron</keyword>
<keyword evidence="4" id="KW-1003">Cell membrane</keyword>
<evidence type="ECO:0000256" key="2">
    <source>
        <dbReference type="ARBA" id="ARBA00004651"/>
    </source>
</evidence>
<keyword evidence="5" id="KW-0349">Heme</keyword>
<gene>
    <name evidence="15" type="ORF">I5803_01370</name>
</gene>
<evidence type="ECO:0000256" key="11">
    <source>
        <dbReference type="ARBA" id="ARBA00023136"/>
    </source>
</evidence>
<keyword evidence="8" id="KW-0249">Electron transport</keyword>
<dbReference type="GO" id="GO:0022904">
    <property type="term" value="P:respiratory electron transport chain"/>
    <property type="evidence" value="ECO:0007669"/>
    <property type="project" value="InterPro"/>
</dbReference>
<feature type="domain" description="Cytochrome b561 bacterial/Ni-hydrogenase" evidence="14">
    <location>
        <begin position="2"/>
        <end position="167"/>
    </location>
</feature>
<proteinExistence type="inferred from homology"/>
<dbReference type="SUPFAM" id="SSF81342">
    <property type="entry name" value="Transmembrane di-heme cytochromes"/>
    <property type="match status" value="1"/>
</dbReference>
<accession>A0A931H164</accession>
<keyword evidence="16" id="KW-1185">Reference proteome</keyword>
<evidence type="ECO:0000256" key="9">
    <source>
        <dbReference type="ARBA" id="ARBA00022989"/>
    </source>
</evidence>
<dbReference type="GO" id="GO:0046872">
    <property type="term" value="F:metal ion binding"/>
    <property type="evidence" value="ECO:0007669"/>
    <property type="project" value="UniProtKB-KW"/>
</dbReference>
<keyword evidence="7" id="KW-0479">Metal-binding</keyword>
<organism evidence="15 16">
    <name type="scientific">Caenimonas aquaedulcis</name>
    <dbReference type="NCBI Taxonomy" id="2793270"/>
    <lineage>
        <taxon>Bacteria</taxon>
        <taxon>Pseudomonadati</taxon>
        <taxon>Pseudomonadota</taxon>
        <taxon>Betaproteobacteria</taxon>
        <taxon>Burkholderiales</taxon>
        <taxon>Comamonadaceae</taxon>
        <taxon>Caenimonas</taxon>
    </lineage>
</organism>
<comment type="cofactor">
    <cofactor evidence="1">
        <name>heme b</name>
        <dbReference type="ChEBI" id="CHEBI:60344"/>
    </cofactor>
</comment>
<evidence type="ECO:0000256" key="10">
    <source>
        <dbReference type="ARBA" id="ARBA00023004"/>
    </source>
</evidence>
<evidence type="ECO:0000256" key="8">
    <source>
        <dbReference type="ARBA" id="ARBA00022982"/>
    </source>
</evidence>
<evidence type="ECO:0000313" key="16">
    <source>
        <dbReference type="Proteomes" id="UP000651050"/>
    </source>
</evidence>
<dbReference type="GO" id="GO:0020037">
    <property type="term" value="F:heme binding"/>
    <property type="evidence" value="ECO:0007669"/>
    <property type="project" value="TreeGrafter"/>
</dbReference>
<evidence type="ECO:0000256" key="7">
    <source>
        <dbReference type="ARBA" id="ARBA00022723"/>
    </source>
</evidence>
<feature type="transmembrane region" description="Helical" evidence="13">
    <location>
        <begin position="37"/>
        <end position="57"/>
    </location>
</feature>
<evidence type="ECO:0000256" key="6">
    <source>
        <dbReference type="ARBA" id="ARBA00022692"/>
    </source>
</evidence>
<dbReference type="Gene3D" id="1.20.950.20">
    <property type="entry name" value="Transmembrane di-heme cytochromes, Chain C"/>
    <property type="match status" value="1"/>
</dbReference>
<dbReference type="PANTHER" id="PTHR30529:SF1">
    <property type="entry name" value="CYTOCHROME B561 HOMOLOG 2"/>
    <property type="match status" value="1"/>
</dbReference>
<name>A0A931H164_9BURK</name>
<evidence type="ECO:0000313" key="15">
    <source>
        <dbReference type="EMBL" id="MBG9386661.1"/>
    </source>
</evidence>
<protein>
    <submittedName>
        <fullName evidence="15">Cytochrome b</fullName>
    </submittedName>
</protein>
<keyword evidence="3" id="KW-0813">Transport</keyword>
<evidence type="ECO:0000256" key="12">
    <source>
        <dbReference type="ARBA" id="ARBA00037975"/>
    </source>
</evidence>
<comment type="subcellular location">
    <subcellularLocation>
        <location evidence="2">Cell membrane</location>
        <topology evidence="2">Multi-pass membrane protein</topology>
    </subcellularLocation>
</comment>
<keyword evidence="9 13" id="KW-1133">Transmembrane helix</keyword>
<dbReference type="InterPro" id="IPR052168">
    <property type="entry name" value="Cytochrome_b561_oxidase"/>
</dbReference>
<evidence type="ECO:0000256" key="4">
    <source>
        <dbReference type="ARBA" id="ARBA00022475"/>
    </source>
</evidence>
<comment type="caution">
    <text evidence="15">The sequence shown here is derived from an EMBL/GenBank/DDBJ whole genome shotgun (WGS) entry which is preliminary data.</text>
</comment>
<dbReference type="AlphaFoldDB" id="A0A931H164"/>
<feature type="transmembrane region" description="Helical" evidence="13">
    <location>
        <begin position="84"/>
        <end position="114"/>
    </location>
</feature>
<evidence type="ECO:0000256" key="1">
    <source>
        <dbReference type="ARBA" id="ARBA00001970"/>
    </source>
</evidence>
<feature type="transmembrane region" description="Helical" evidence="13">
    <location>
        <begin position="134"/>
        <end position="155"/>
    </location>
</feature>
<dbReference type="InterPro" id="IPR016174">
    <property type="entry name" value="Di-haem_cyt_TM"/>
</dbReference>